<reference evidence="2" key="1">
    <citation type="journal article" date="2010" name="Genome Res.">
        <title>Population genomic sequencing of Coccidioides fungi reveals recent hybridization and transposon control.</title>
        <authorList>
            <person name="Neafsey D.E."/>
            <person name="Barker B.M."/>
            <person name="Sharpton T.J."/>
            <person name="Stajich J.E."/>
            <person name="Park D.J."/>
            <person name="Whiston E."/>
            <person name="Hung C.-Y."/>
            <person name="McMahan C."/>
            <person name="White J."/>
            <person name="Sykes S."/>
            <person name="Heiman D."/>
            <person name="Young S."/>
            <person name="Zeng Q."/>
            <person name="Abouelleil A."/>
            <person name="Aftuck L."/>
            <person name="Bessette D."/>
            <person name="Brown A."/>
            <person name="FitzGerald M."/>
            <person name="Lui A."/>
            <person name="Macdonald J.P."/>
            <person name="Priest M."/>
            <person name="Orbach M.J."/>
            <person name="Galgiani J.N."/>
            <person name="Kirkland T.N."/>
            <person name="Cole G.T."/>
            <person name="Birren B.W."/>
            <person name="Henn M.R."/>
            <person name="Taylor J.W."/>
            <person name="Rounsley S.D."/>
        </authorList>
    </citation>
    <scope>NUCLEOTIDE SEQUENCE [LARGE SCALE GENOMIC DNA]</scope>
    <source>
        <strain evidence="2">RMSCC 3703</strain>
    </source>
</reference>
<accession>A0A0J8QQU2</accession>
<evidence type="ECO:0000313" key="2">
    <source>
        <dbReference type="Proteomes" id="UP000054559"/>
    </source>
</evidence>
<dbReference type="Proteomes" id="UP000054559">
    <property type="component" value="Unassembled WGS sequence"/>
</dbReference>
<gene>
    <name evidence="1" type="ORF">CISG_00928</name>
</gene>
<organism evidence="1 2">
    <name type="scientific">Coccidioides immitis RMSCC 3703</name>
    <dbReference type="NCBI Taxonomy" id="454286"/>
    <lineage>
        <taxon>Eukaryota</taxon>
        <taxon>Fungi</taxon>
        <taxon>Dikarya</taxon>
        <taxon>Ascomycota</taxon>
        <taxon>Pezizomycotina</taxon>
        <taxon>Eurotiomycetes</taxon>
        <taxon>Eurotiomycetidae</taxon>
        <taxon>Onygenales</taxon>
        <taxon>Onygenaceae</taxon>
        <taxon>Coccidioides</taxon>
    </lineage>
</organism>
<sequence length="105" mass="11385">MGSFVESPCIYGDKWCLTPCMKSSFAVAGPIRRCGMTRTFLKFISTPFYSQLPVLRSGAKPGAMEITDVRLSYPPQAGSTLPERTYFWATAGATAHISSKPEIGG</sequence>
<dbReference type="EMBL" id="DS268119">
    <property type="protein sequence ID" value="KMU74999.1"/>
    <property type="molecule type" value="Genomic_DNA"/>
</dbReference>
<proteinExistence type="predicted"/>
<evidence type="ECO:0000313" key="1">
    <source>
        <dbReference type="EMBL" id="KMU74999.1"/>
    </source>
</evidence>
<name>A0A0J8QQU2_COCIT</name>
<dbReference type="AlphaFoldDB" id="A0A0J8QQU2"/>
<protein>
    <submittedName>
        <fullName evidence="1">Uncharacterized protein</fullName>
    </submittedName>
</protein>